<dbReference type="GO" id="GO:0008270">
    <property type="term" value="F:zinc ion binding"/>
    <property type="evidence" value="ECO:0007669"/>
    <property type="project" value="UniProtKB-KW"/>
</dbReference>
<evidence type="ECO:0000256" key="3">
    <source>
        <dbReference type="ARBA" id="ARBA00022833"/>
    </source>
</evidence>
<dbReference type="CDD" id="cd16040">
    <property type="entry name" value="SPRY_PRY_SNTX"/>
    <property type="match status" value="1"/>
</dbReference>
<dbReference type="InterPro" id="IPR003879">
    <property type="entry name" value="Butyrophylin_SPRY"/>
</dbReference>
<dbReference type="KEGG" id="dre:100537733"/>
<sequence length="201" mass="22443">MSSPEYFNGASVNSGVENGGPRRYAFELTLDPNTVNNALILFEGNRKVMGVGESQSYPDHPDRFDEWNDQVLCKESLTGQCYWEAQWSGHVYIAVSYKSINRKGGGLPCWFGQNKKSWSLECSDHSFTVWHDNNSTSISVPSDSNRTVGVFVDESIGSLSFYSVSDTHELTHLHTFNTIFTDTLYAGFTTHFGSSVTLCHV</sequence>
<keyword evidence="4" id="KW-1185">Reference proteome</keyword>
<keyword evidence="2" id="KW-0863">Zinc-finger</keyword>
<dbReference type="PANTHER" id="PTHR25465">
    <property type="entry name" value="B-BOX DOMAIN CONTAINING"/>
    <property type="match status" value="1"/>
</dbReference>
<name>A0A8M1RN73_DANRE</name>
<dbReference type="AlphaFoldDB" id="A0A8M1RN73"/>
<evidence type="ECO:0000313" key="5">
    <source>
        <dbReference type="RefSeq" id="XP_003201572.2"/>
    </source>
</evidence>
<dbReference type="GeneID" id="100537733"/>
<dbReference type="InterPro" id="IPR043136">
    <property type="entry name" value="B30.2/SPRY_sf"/>
</dbReference>
<dbReference type="InterPro" id="IPR051051">
    <property type="entry name" value="E3_ubiq-ligase_TRIM/RNF"/>
</dbReference>
<dbReference type="InterPro" id="IPR003877">
    <property type="entry name" value="SPRY_dom"/>
</dbReference>
<gene>
    <name evidence="5" type="primary">LOC100537733</name>
</gene>
<evidence type="ECO:0000256" key="1">
    <source>
        <dbReference type="ARBA" id="ARBA00022723"/>
    </source>
</evidence>
<dbReference type="PROSITE" id="PS50188">
    <property type="entry name" value="B302_SPRY"/>
    <property type="match status" value="1"/>
</dbReference>
<proteinExistence type="predicted"/>
<keyword evidence="3" id="KW-0862">Zinc</keyword>
<accession>A0A8M1RN73</accession>
<reference evidence="5" key="1">
    <citation type="submission" date="2025-08" db="UniProtKB">
        <authorList>
            <consortium name="RefSeq"/>
        </authorList>
    </citation>
    <scope>IDENTIFICATION</scope>
    <source>
        <strain evidence="5">Tuebingen</strain>
        <tissue evidence="5">Fibroblasts and whole tissue</tissue>
    </source>
</reference>
<dbReference type="PANTHER" id="PTHR25465:SF5">
    <property type="entry name" value="E3 UBIQUITIN_ISG15 LIGASE TRIM25-RELATED"/>
    <property type="match status" value="1"/>
</dbReference>
<keyword evidence="1" id="KW-0479">Metal-binding</keyword>
<dbReference type="OrthoDB" id="9903688at2759"/>
<dbReference type="SMART" id="SM00449">
    <property type="entry name" value="SPRY"/>
    <property type="match status" value="1"/>
</dbReference>
<protein>
    <submittedName>
        <fullName evidence="5">Stonustoxin subunit beta</fullName>
    </submittedName>
</protein>
<dbReference type="Gene3D" id="2.60.120.920">
    <property type="match status" value="1"/>
</dbReference>
<dbReference type="InterPro" id="IPR006574">
    <property type="entry name" value="PRY"/>
</dbReference>
<dbReference type="InterPro" id="IPR001870">
    <property type="entry name" value="B30.2/SPRY"/>
</dbReference>
<dbReference type="SUPFAM" id="SSF49899">
    <property type="entry name" value="Concanavalin A-like lectins/glucanases"/>
    <property type="match status" value="1"/>
</dbReference>
<dbReference type="Proteomes" id="UP000000437">
    <property type="component" value="Chromosome 3"/>
</dbReference>
<evidence type="ECO:0000313" key="4">
    <source>
        <dbReference type="Proteomes" id="UP000000437"/>
    </source>
</evidence>
<dbReference type="FunFam" id="2.60.120.920:FF:000037">
    <property type="entry name" value="Si:dkey-191j3.2"/>
    <property type="match status" value="1"/>
</dbReference>
<dbReference type="GO" id="GO:0005737">
    <property type="term" value="C:cytoplasm"/>
    <property type="evidence" value="ECO:0007669"/>
    <property type="project" value="UniProtKB-ARBA"/>
</dbReference>
<dbReference type="InterPro" id="IPR013320">
    <property type="entry name" value="ConA-like_dom_sf"/>
</dbReference>
<dbReference type="Pfam" id="PF00622">
    <property type="entry name" value="SPRY"/>
    <property type="match status" value="1"/>
</dbReference>
<evidence type="ECO:0000256" key="2">
    <source>
        <dbReference type="ARBA" id="ARBA00022771"/>
    </source>
</evidence>
<organism evidence="4 5">
    <name type="scientific">Danio rerio</name>
    <name type="common">Zebrafish</name>
    <name type="synonym">Brachydanio rerio</name>
    <dbReference type="NCBI Taxonomy" id="7955"/>
    <lineage>
        <taxon>Eukaryota</taxon>
        <taxon>Metazoa</taxon>
        <taxon>Chordata</taxon>
        <taxon>Craniata</taxon>
        <taxon>Vertebrata</taxon>
        <taxon>Euteleostomi</taxon>
        <taxon>Actinopterygii</taxon>
        <taxon>Neopterygii</taxon>
        <taxon>Teleostei</taxon>
        <taxon>Ostariophysi</taxon>
        <taxon>Cypriniformes</taxon>
        <taxon>Danionidae</taxon>
        <taxon>Danioninae</taxon>
        <taxon>Danio</taxon>
    </lineage>
</organism>
<dbReference type="Pfam" id="PF13765">
    <property type="entry name" value="PRY"/>
    <property type="match status" value="1"/>
</dbReference>
<dbReference type="SMART" id="SM00589">
    <property type="entry name" value="PRY"/>
    <property type="match status" value="1"/>
</dbReference>
<dbReference type="PRINTS" id="PR01407">
    <property type="entry name" value="BUTYPHLNCDUF"/>
</dbReference>
<dbReference type="RefSeq" id="XP_003201572.2">
    <property type="nucleotide sequence ID" value="XM_003201524.7"/>
</dbReference>